<dbReference type="RefSeq" id="WP_072326810.1">
    <property type="nucleotide sequence ID" value="NZ_FPJW01000009.1"/>
</dbReference>
<protein>
    <submittedName>
        <fullName evidence="2">Pimeloyl-[acyl-carrier protein] methyl ester esterase</fullName>
    </submittedName>
</protein>
<evidence type="ECO:0000313" key="2">
    <source>
        <dbReference type="EMBL" id="SFX67134.1"/>
    </source>
</evidence>
<dbReference type="PANTHER" id="PTHR43194:SF2">
    <property type="entry name" value="PEROXISOMAL MEMBRANE PROTEIN LPX1"/>
    <property type="match status" value="1"/>
</dbReference>
<accession>A0A1K1YYX0</accession>
<reference evidence="2 3" key="1">
    <citation type="submission" date="2016-11" db="EMBL/GenBank/DDBJ databases">
        <authorList>
            <person name="Jaros S."/>
            <person name="Januszkiewicz K."/>
            <person name="Wedrychowicz H."/>
        </authorList>
    </citation>
    <scope>NUCLEOTIDE SEQUENCE [LARGE SCALE GENOMIC DNA]</scope>
    <source>
        <strain evidence="2 3">DSM 21637</strain>
    </source>
</reference>
<dbReference type="InterPro" id="IPR050228">
    <property type="entry name" value="Carboxylesterase_BioH"/>
</dbReference>
<evidence type="ECO:0000259" key="1">
    <source>
        <dbReference type="Pfam" id="PF12697"/>
    </source>
</evidence>
<dbReference type="PANTHER" id="PTHR43194">
    <property type="entry name" value="HYDROLASE ALPHA/BETA FOLD FAMILY"/>
    <property type="match status" value="1"/>
</dbReference>
<keyword evidence="3" id="KW-1185">Reference proteome</keyword>
<proteinExistence type="predicted"/>
<dbReference type="STRING" id="1122209.SAMN02745752_02485"/>
<sequence length="254" mass="27955">MPESSLPWVLLPGWGMPAAAMQPLANALAVEQPSVPVRLLDWPSDPKIWQLAAQGDSLPLLQCLQNMHPEPAIWLGWSLGGLVLGQLLQQATLNTSIKGAVCLGMGPAFVQQPPLMCGLHPSELKLFHRNFQRDAGRAWIHFMNWQLQVESHASAAAELIAMASGPALLPQDSLQSGLVLLQQLDNSQVLQQPPCPLLFLRGAQDPLCPDWQQLPQDFPDVSWSVIPDAGHLPWLEQPEALVDQLSRWRRSQGL</sequence>
<name>A0A1K1YYX0_9GAMM</name>
<organism evidence="2 3">
    <name type="scientific">Marinospirillum alkaliphilum DSM 21637</name>
    <dbReference type="NCBI Taxonomy" id="1122209"/>
    <lineage>
        <taxon>Bacteria</taxon>
        <taxon>Pseudomonadati</taxon>
        <taxon>Pseudomonadota</taxon>
        <taxon>Gammaproteobacteria</taxon>
        <taxon>Oceanospirillales</taxon>
        <taxon>Oceanospirillaceae</taxon>
        <taxon>Marinospirillum</taxon>
    </lineage>
</organism>
<dbReference type="Proteomes" id="UP000182350">
    <property type="component" value="Unassembled WGS sequence"/>
</dbReference>
<evidence type="ECO:0000313" key="3">
    <source>
        <dbReference type="Proteomes" id="UP000182350"/>
    </source>
</evidence>
<dbReference type="Gene3D" id="3.40.50.1820">
    <property type="entry name" value="alpha/beta hydrolase"/>
    <property type="match status" value="1"/>
</dbReference>
<dbReference type="InterPro" id="IPR000073">
    <property type="entry name" value="AB_hydrolase_1"/>
</dbReference>
<dbReference type="AlphaFoldDB" id="A0A1K1YYX0"/>
<dbReference type="SUPFAM" id="SSF53474">
    <property type="entry name" value="alpha/beta-Hydrolases"/>
    <property type="match status" value="1"/>
</dbReference>
<dbReference type="InterPro" id="IPR029058">
    <property type="entry name" value="AB_hydrolase_fold"/>
</dbReference>
<feature type="domain" description="AB hydrolase-1" evidence="1">
    <location>
        <begin position="9"/>
        <end position="243"/>
    </location>
</feature>
<dbReference type="EMBL" id="FPJW01000009">
    <property type="protein sequence ID" value="SFX67134.1"/>
    <property type="molecule type" value="Genomic_DNA"/>
</dbReference>
<dbReference type="Pfam" id="PF12697">
    <property type="entry name" value="Abhydrolase_6"/>
    <property type="match status" value="1"/>
</dbReference>
<gene>
    <name evidence="2" type="ORF">SAMN02745752_02485</name>
</gene>